<protein>
    <submittedName>
        <fullName evidence="2">Uncharacterized protein</fullName>
    </submittedName>
</protein>
<evidence type="ECO:0000313" key="2">
    <source>
        <dbReference type="EMBL" id="RZT78140.1"/>
    </source>
</evidence>
<proteinExistence type="predicted"/>
<comment type="caution">
    <text evidence="2">The sequence shown here is derived from an EMBL/GenBank/DDBJ whole genome shotgun (WGS) entry which is preliminary data.</text>
</comment>
<evidence type="ECO:0000256" key="1">
    <source>
        <dbReference type="SAM" id="Phobius"/>
    </source>
</evidence>
<name>A0A4V2FNW7_9ACTN</name>
<evidence type="ECO:0000313" key="3">
    <source>
        <dbReference type="Proteomes" id="UP000293781"/>
    </source>
</evidence>
<dbReference type="AlphaFoldDB" id="A0A4V2FNW7"/>
<accession>A0A4V2FNW7</accession>
<keyword evidence="1" id="KW-0812">Transmembrane</keyword>
<gene>
    <name evidence="2" type="ORF">EV382_1321</name>
</gene>
<keyword evidence="3" id="KW-1185">Reference proteome</keyword>
<organism evidence="2 3">
    <name type="scientific">Micromonospora violae</name>
    <dbReference type="NCBI Taxonomy" id="1278207"/>
    <lineage>
        <taxon>Bacteria</taxon>
        <taxon>Bacillati</taxon>
        <taxon>Actinomycetota</taxon>
        <taxon>Actinomycetes</taxon>
        <taxon>Micromonosporales</taxon>
        <taxon>Micromonosporaceae</taxon>
        <taxon>Micromonospora</taxon>
    </lineage>
</organism>
<dbReference type="Proteomes" id="UP000293781">
    <property type="component" value="Unassembled WGS sequence"/>
</dbReference>
<feature type="transmembrane region" description="Helical" evidence="1">
    <location>
        <begin position="120"/>
        <end position="141"/>
    </location>
</feature>
<reference evidence="2 3" key="1">
    <citation type="submission" date="2019-02" db="EMBL/GenBank/DDBJ databases">
        <title>Sequencing the genomes of 1000 actinobacteria strains.</title>
        <authorList>
            <person name="Klenk H.-P."/>
        </authorList>
    </citation>
    <scope>NUCLEOTIDE SEQUENCE [LARGE SCALE GENOMIC DNA]</scope>
    <source>
        <strain evidence="2 3">DSM 45888</strain>
    </source>
</reference>
<sequence length="142" mass="14801">MLVLRWGNRITTASRGATVADRGSGGDDRRARATTPQRRTTVGVAVTLGLLAVPLLPIMCLSGLAILLALVPSEPCRPPFVDDPSECGPNPLQLLPAALLAVAYGAAAIVLALRGSLPPWARIGALCVVPVAAIPLVWVMFF</sequence>
<feature type="transmembrane region" description="Helical" evidence="1">
    <location>
        <begin position="91"/>
        <end position="113"/>
    </location>
</feature>
<keyword evidence="1" id="KW-1133">Transmembrane helix</keyword>
<feature type="transmembrane region" description="Helical" evidence="1">
    <location>
        <begin position="42"/>
        <end position="71"/>
    </location>
</feature>
<dbReference type="EMBL" id="SHKK01000001">
    <property type="protein sequence ID" value="RZT78140.1"/>
    <property type="molecule type" value="Genomic_DNA"/>
</dbReference>
<keyword evidence="1" id="KW-0472">Membrane</keyword>